<sequence>MRNNIKTVCGIEKYDELSKRKGFLNQLRFYWFVLSASLRDIGKKNAIKEE</sequence>
<dbReference type="EMBL" id="UINC01002415">
    <property type="protein sequence ID" value="SUZ96437.1"/>
    <property type="molecule type" value="Genomic_DNA"/>
</dbReference>
<proteinExistence type="predicted"/>
<name>A0A381S2I7_9ZZZZ</name>
<organism evidence="1">
    <name type="scientific">marine metagenome</name>
    <dbReference type="NCBI Taxonomy" id="408172"/>
    <lineage>
        <taxon>unclassified sequences</taxon>
        <taxon>metagenomes</taxon>
        <taxon>ecological metagenomes</taxon>
    </lineage>
</organism>
<dbReference type="AlphaFoldDB" id="A0A381S2I7"/>
<accession>A0A381S2I7</accession>
<gene>
    <name evidence="1" type="ORF">METZ01_LOCUS49291</name>
</gene>
<reference evidence="1" key="1">
    <citation type="submission" date="2018-05" db="EMBL/GenBank/DDBJ databases">
        <authorList>
            <person name="Lanie J.A."/>
            <person name="Ng W.-L."/>
            <person name="Kazmierczak K.M."/>
            <person name="Andrzejewski T.M."/>
            <person name="Davidsen T.M."/>
            <person name="Wayne K.J."/>
            <person name="Tettelin H."/>
            <person name="Glass J.I."/>
            <person name="Rusch D."/>
            <person name="Podicherti R."/>
            <person name="Tsui H.-C.T."/>
            <person name="Winkler M.E."/>
        </authorList>
    </citation>
    <scope>NUCLEOTIDE SEQUENCE</scope>
</reference>
<evidence type="ECO:0000313" key="1">
    <source>
        <dbReference type="EMBL" id="SUZ96437.1"/>
    </source>
</evidence>
<protein>
    <submittedName>
        <fullName evidence="1">Uncharacterized protein</fullName>
    </submittedName>
</protein>